<dbReference type="STRING" id="36844.SAMN04488501_10253"/>
<dbReference type="EMBL" id="LHUR01000022">
    <property type="protein sequence ID" value="KOA19850.1"/>
    <property type="molecule type" value="Genomic_DNA"/>
</dbReference>
<dbReference type="AlphaFoldDB" id="A0A0L6ZA50"/>
<keyword evidence="1" id="KW-1133">Transmembrane helix</keyword>
<reference evidence="3" key="1">
    <citation type="submission" date="2015-08" db="EMBL/GenBank/DDBJ databases">
        <title>Genome sequence of the strict anaerobe Clostridium homopropionicum LuHBu1 (DSM 5847T).</title>
        <authorList>
            <person name="Poehlein A."/>
            <person name="Beck M."/>
            <person name="Schiel-Bengelsdorf B."/>
            <person name="Bengelsdorf F.R."/>
            <person name="Daniel R."/>
            <person name="Duerre P."/>
        </authorList>
    </citation>
    <scope>NUCLEOTIDE SEQUENCE [LARGE SCALE GENOMIC DNA]</scope>
    <source>
        <strain evidence="3">DSM 5847</strain>
    </source>
</reference>
<dbReference type="PANTHER" id="PTHR37804:SF1">
    <property type="entry name" value="CDAA REGULATORY PROTEIN CDAR"/>
    <property type="match status" value="1"/>
</dbReference>
<name>A0A0L6ZA50_9CLOT</name>
<dbReference type="InterPro" id="IPR012505">
    <property type="entry name" value="YbbR"/>
</dbReference>
<dbReference type="PANTHER" id="PTHR37804">
    <property type="entry name" value="CDAA REGULATORY PROTEIN CDAR"/>
    <property type="match status" value="1"/>
</dbReference>
<dbReference type="PATRIC" id="fig|1121318.3.peg.1959"/>
<evidence type="ECO:0000313" key="2">
    <source>
        <dbReference type="EMBL" id="KOA19850.1"/>
    </source>
</evidence>
<comment type="caution">
    <text evidence="2">The sequence shown here is derived from an EMBL/GenBank/DDBJ whole genome shotgun (WGS) entry which is preliminary data.</text>
</comment>
<dbReference type="Pfam" id="PF07949">
    <property type="entry name" value="YbbR"/>
    <property type="match status" value="2"/>
</dbReference>
<dbReference type="RefSeq" id="WP_052221476.1">
    <property type="nucleotide sequence ID" value="NZ_LHUR01000022.1"/>
</dbReference>
<accession>A0A0L6ZA50</accession>
<dbReference type="Gene3D" id="2.170.120.40">
    <property type="entry name" value="YbbR-like domain"/>
    <property type="match status" value="2"/>
</dbReference>
<proteinExistence type="predicted"/>
<protein>
    <submittedName>
        <fullName evidence="2">YbbR-like protein</fullName>
    </submittedName>
</protein>
<dbReference type="Gene3D" id="2.170.120.30">
    <property type="match status" value="2"/>
</dbReference>
<dbReference type="InterPro" id="IPR053154">
    <property type="entry name" value="c-di-AMP_regulator"/>
</dbReference>
<evidence type="ECO:0000313" key="3">
    <source>
        <dbReference type="Proteomes" id="UP000037043"/>
    </source>
</evidence>
<keyword evidence="1" id="KW-0812">Transmembrane</keyword>
<organism evidence="2 3">
    <name type="scientific">Clostridium homopropionicum DSM 5847</name>
    <dbReference type="NCBI Taxonomy" id="1121318"/>
    <lineage>
        <taxon>Bacteria</taxon>
        <taxon>Bacillati</taxon>
        <taxon>Bacillota</taxon>
        <taxon>Clostridia</taxon>
        <taxon>Eubacteriales</taxon>
        <taxon>Clostridiaceae</taxon>
        <taxon>Clostridium</taxon>
    </lineage>
</organism>
<dbReference type="Proteomes" id="UP000037043">
    <property type="component" value="Unassembled WGS sequence"/>
</dbReference>
<feature type="transmembrane region" description="Helical" evidence="1">
    <location>
        <begin position="9"/>
        <end position="26"/>
    </location>
</feature>
<keyword evidence="1" id="KW-0472">Membrane</keyword>
<keyword evidence="3" id="KW-1185">Reference proteome</keyword>
<gene>
    <name evidence="2" type="ORF">CLHOM_19390</name>
</gene>
<sequence>MVQQRRKQLVVKICCIIAAFVLWLVTSNDENLNVTYKISNIPIEIVNEDFLTQSGLVILPNQQFTTSLKITGKPSDVYSVKADQFKIVADLSIYALKKGDNKIPISIVKRPSSDISIINDNSMWINVKVDKYIEKTMPIVVKLKGNSKNGFSEGKPIVKPENAVVGGSEQYINSMSQVVADVDISNQDKNLTLKVPLIATDAAGVEIKELKVNPKVVDVVIPIQKTKEVSISVNTTGDLSNDFLLKAINLYKEKVMITGEPNDLVSVNTLETEPIDLSKFKSEKSYIKVKLKIPPKIKLVEDTDTIDGEVLLDKVIQKNLTLDIDSTNLGNGLSASLDTKTVSIVASGSETAISQLSADNIKCFVNLDSLGKGEHNLPINLEVPSDIDIISQNIKFVKVTIKEQGNGS</sequence>
<evidence type="ECO:0000256" key="1">
    <source>
        <dbReference type="SAM" id="Phobius"/>
    </source>
</evidence>